<accession>A0A4P9W291</accession>
<protein>
    <submittedName>
        <fullName evidence="2">Uncharacterized protein</fullName>
    </submittedName>
</protein>
<keyword evidence="3" id="KW-1185">Reference proteome</keyword>
<feature type="compositionally biased region" description="Basic and acidic residues" evidence="1">
    <location>
        <begin position="13"/>
        <end position="30"/>
    </location>
</feature>
<name>A0A4P9W291_9FUNG</name>
<evidence type="ECO:0000256" key="1">
    <source>
        <dbReference type="SAM" id="MobiDB-lite"/>
    </source>
</evidence>
<gene>
    <name evidence="2" type="ORF">BDK51DRAFT_46328</name>
</gene>
<evidence type="ECO:0000313" key="2">
    <source>
        <dbReference type="EMBL" id="RKO86349.1"/>
    </source>
</evidence>
<dbReference type="Proteomes" id="UP000269721">
    <property type="component" value="Unassembled WGS sequence"/>
</dbReference>
<reference evidence="3" key="1">
    <citation type="journal article" date="2018" name="Nat. Microbiol.">
        <title>Leveraging single-cell genomics to expand the fungal tree of life.</title>
        <authorList>
            <person name="Ahrendt S.R."/>
            <person name="Quandt C.A."/>
            <person name="Ciobanu D."/>
            <person name="Clum A."/>
            <person name="Salamov A."/>
            <person name="Andreopoulos B."/>
            <person name="Cheng J.F."/>
            <person name="Woyke T."/>
            <person name="Pelin A."/>
            <person name="Henrissat B."/>
            <person name="Reynolds N.K."/>
            <person name="Benny G.L."/>
            <person name="Smith M.E."/>
            <person name="James T.Y."/>
            <person name="Grigoriev I.V."/>
        </authorList>
    </citation>
    <scope>NUCLEOTIDE SEQUENCE [LARGE SCALE GENOMIC DNA]</scope>
</reference>
<proteinExistence type="predicted"/>
<dbReference type="EMBL" id="KZ998273">
    <property type="protein sequence ID" value="RKO86349.1"/>
    <property type="molecule type" value="Genomic_DNA"/>
</dbReference>
<feature type="region of interest" description="Disordered" evidence="1">
    <location>
        <begin position="1"/>
        <end position="36"/>
    </location>
</feature>
<sequence>MFCQDLVDSQNPADRRPLGPRDPRIPRDQRPSAAASPASLLMPHTWLLSLWGPQPQIFNGILSIPGSLAFGALNLKPGEHHLRLSKLKLEVTVAGGRKVMEGQGLGGQRGLGVRHGKRKWGVPECDRNCLVVGAKLRNACLLSELQVVWKGRAHNHMDRKNLSNFLTNTSRGPTATCTYLRAQAVITAALAANLGSDPANIAAFYN</sequence>
<dbReference type="AlphaFoldDB" id="A0A4P9W291"/>
<evidence type="ECO:0000313" key="3">
    <source>
        <dbReference type="Proteomes" id="UP000269721"/>
    </source>
</evidence>
<organism evidence="2 3">
    <name type="scientific">Blyttiomyces helicus</name>
    <dbReference type="NCBI Taxonomy" id="388810"/>
    <lineage>
        <taxon>Eukaryota</taxon>
        <taxon>Fungi</taxon>
        <taxon>Fungi incertae sedis</taxon>
        <taxon>Chytridiomycota</taxon>
        <taxon>Chytridiomycota incertae sedis</taxon>
        <taxon>Chytridiomycetes</taxon>
        <taxon>Chytridiomycetes incertae sedis</taxon>
        <taxon>Blyttiomyces</taxon>
    </lineage>
</organism>